<dbReference type="UniPathway" id="UPA00219"/>
<dbReference type="GO" id="GO:0006508">
    <property type="term" value="P:proteolysis"/>
    <property type="evidence" value="ECO:0007669"/>
    <property type="project" value="UniProtKB-KW"/>
</dbReference>
<feature type="active site" description="Proton acceptor" evidence="13">
    <location>
        <position position="74"/>
    </location>
</feature>
<feature type="signal peptide" evidence="16">
    <location>
        <begin position="1"/>
        <end position="22"/>
    </location>
</feature>
<dbReference type="InterPro" id="IPR015956">
    <property type="entry name" value="Peniciliin-bd_prot_C_sf"/>
</dbReference>
<dbReference type="InterPro" id="IPR037167">
    <property type="entry name" value="Peptidase_S11_C_sf"/>
</dbReference>
<dbReference type="PRINTS" id="PR00725">
    <property type="entry name" value="DADACBPTASE1"/>
</dbReference>
<dbReference type="Pfam" id="PF00768">
    <property type="entry name" value="Peptidase_S11"/>
    <property type="match status" value="1"/>
</dbReference>
<keyword evidence="6" id="KW-0645">Protease</keyword>
<feature type="active site" description="Acyl-ester intermediate" evidence="13">
    <location>
        <position position="71"/>
    </location>
</feature>
<name>A0A1F6D636_HANXR</name>
<evidence type="ECO:0000259" key="17">
    <source>
        <dbReference type="SMART" id="SM00936"/>
    </source>
</evidence>
<evidence type="ECO:0000256" key="6">
    <source>
        <dbReference type="ARBA" id="ARBA00022670"/>
    </source>
</evidence>
<evidence type="ECO:0000256" key="3">
    <source>
        <dbReference type="ARBA" id="ARBA00007164"/>
    </source>
</evidence>
<feature type="chain" id="PRO_5009523734" description="serine-type D-Ala-D-Ala carboxypeptidase" evidence="16">
    <location>
        <begin position="23"/>
        <end position="389"/>
    </location>
</feature>
<comment type="similarity">
    <text evidence="3 15">Belongs to the peptidase S11 family.</text>
</comment>
<dbReference type="Pfam" id="PF07943">
    <property type="entry name" value="PBP5_C"/>
    <property type="match status" value="1"/>
</dbReference>
<keyword evidence="9" id="KW-0133">Cell shape</keyword>
<evidence type="ECO:0000256" key="16">
    <source>
        <dbReference type="SAM" id="SignalP"/>
    </source>
</evidence>
<dbReference type="GO" id="GO:0071555">
    <property type="term" value="P:cell wall organization"/>
    <property type="evidence" value="ECO:0007669"/>
    <property type="project" value="UniProtKB-KW"/>
</dbReference>
<keyword evidence="11" id="KW-0961">Cell wall biogenesis/degradation</keyword>
<dbReference type="EMBL" id="MFKF01000023">
    <property type="protein sequence ID" value="OGG56898.1"/>
    <property type="molecule type" value="Genomic_DNA"/>
</dbReference>
<evidence type="ECO:0000256" key="8">
    <source>
        <dbReference type="ARBA" id="ARBA00022801"/>
    </source>
</evidence>
<comment type="pathway">
    <text evidence="2">Cell wall biogenesis; peptidoglycan biosynthesis.</text>
</comment>
<gene>
    <name evidence="18" type="ORF">A3F84_10780</name>
</gene>
<dbReference type="SMART" id="SM00936">
    <property type="entry name" value="PBP5_C"/>
    <property type="match status" value="1"/>
</dbReference>
<sequence>MSVFKRILVVALLISFSSPVSARAPRRAAASSGEEGPEGAGPPYASAIVIEAETGRVLFEDKPHLPRAPASTVKTVLELLVMEMVTEGKVKLTDSITTSAWASKIGGSQVYLKEGETFPLEDLMKAIAIHSSNDACVAVAEHLAGTAEGLVEMMNQRAQELGLRDSHFTNVHGLDDDETAVNVTSAYDLALIARELVKHPKILEWSSKAEDTFRGGTFILSNTNHLVGKFPGLDGLKTGYTRRAGFCLVATAKRGDLRLISVVMGSPSNKVRFAESARLLSRVFSQYKKVPVVREGETLGEVMVSRGKEEKVRLVARAGFSALLRSGQEKAIRRSVTKQADERPAPIRQGEALGTLQVFLGDSLLATVEAVAERDVARMTTWEWIKSWL</sequence>
<keyword evidence="7 16" id="KW-0732">Signal</keyword>
<evidence type="ECO:0000256" key="4">
    <source>
        <dbReference type="ARBA" id="ARBA00012448"/>
    </source>
</evidence>
<evidence type="ECO:0000313" key="18">
    <source>
        <dbReference type="EMBL" id="OGG56898.1"/>
    </source>
</evidence>
<keyword evidence="10" id="KW-0573">Peptidoglycan synthesis</keyword>
<evidence type="ECO:0000256" key="10">
    <source>
        <dbReference type="ARBA" id="ARBA00022984"/>
    </source>
</evidence>
<keyword evidence="5" id="KW-0121">Carboxypeptidase</keyword>
<evidence type="ECO:0000256" key="14">
    <source>
        <dbReference type="PIRSR" id="PIRSR618044-2"/>
    </source>
</evidence>
<comment type="function">
    <text evidence="1">Removes C-terminal D-alanyl residues from sugar-peptide cell wall precursors.</text>
</comment>
<evidence type="ECO:0000256" key="7">
    <source>
        <dbReference type="ARBA" id="ARBA00022729"/>
    </source>
</evidence>
<feature type="domain" description="Peptidase S11 D-Ala-D-Ala carboxypeptidase A C-terminal" evidence="17">
    <location>
        <begin position="287"/>
        <end position="378"/>
    </location>
</feature>
<dbReference type="SUPFAM" id="SSF69189">
    <property type="entry name" value="Penicillin-binding protein associated domain"/>
    <property type="match status" value="1"/>
</dbReference>
<protein>
    <recommendedName>
        <fullName evidence="4">serine-type D-Ala-D-Ala carboxypeptidase</fullName>
        <ecNumber evidence="4">3.4.16.4</ecNumber>
    </recommendedName>
</protein>
<dbReference type="Proteomes" id="UP000178606">
    <property type="component" value="Unassembled WGS sequence"/>
</dbReference>
<dbReference type="GO" id="GO:0008360">
    <property type="term" value="P:regulation of cell shape"/>
    <property type="evidence" value="ECO:0007669"/>
    <property type="project" value="UniProtKB-KW"/>
</dbReference>
<reference evidence="18 19" key="1">
    <citation type="journal article" date="2016" name="Nat. Commun.">
        <title>Thousands of microbial genomes shed light on interconnected biogeochemical processes in an aquifer system.</title>
        <authorList>
            <person name="Anantharaman K."/>
            <person name="Brown C.T."/>
            <person name="Hug L.A."/>
            <person name="Sharon I."/>
            <person name="Castelle C.J."/>
            <person name="Probst A.J."/>
            <person name="Thomas B.C."/>
            <person name="Singh A."/>
            <person name="Wilkins M.J."/>
            <person name="Karaoz U."/>
            <person name="Brodie E.L."/>
            <person name="Williams K.H."/>
            <person name="Hubbard S.S."/>
            <person name="Banfield J.F."/>
        </authorList>
    </citation>
    <scope>NUCLEOTIDE SEQUENCE [LARGE SCALE GENOMIC DNA]</scope>
    <source>
        <strain evidence="19">RIFCSPLOWO2_12_FULL_64_10</strain>
    </source>
</reference>
<feature type="active site" evidence="13">
    <location>
        <position position="131"/>
    </location>
</feature>
<dbReference type="AlphaFoldDB" id="A0A1F6D636"/>
<proteinExistence type="inferred from homology"/>
<evidence type="ECO:0000256" key="15">
    <source>
        <dbReference type="RuleBase" id="RU004016"/>
    </source>
</evidence>
<dbReference type="Gene3D" id="2.60.410.10">
    <property type="entry name" value="D-Ala-D-Ala carboxypeptidase, C-terminal domain"/>
    <property type="match status" value="1"/>
</dbReference>
<dbReference type="InterPro" id="IPR012338">
    <property type="entry name" value="Beta-lactam/transpept-like"/>
</dbReference>
<evidence type="ECO:0000313" key="19">
    <source>
        <dbReference type="Proteomes" id="UP000178606"/>
    </source>
</evidence>
<comment type="catalytic activity">
    <reaction evidence="12">
        <text>Preferential cleavage: (Ac)2-L-Lys-D-Ala-|-D-Ala. Also transpeptidation of peptidyl-alanyl moieties that are N-acyl substituents of D-alanine.</text>
        <dbReference type="EC" id="3.4.16.4"/>
    </reaction>
</comment>
<dbReference type="PANTHER" id="PTHR21581">
    <property type="entry name" value="D-ALANYL-D-ALANINE CARBOXYPEPTIDASE"/>
    <property type="match status" value="1"/>
</dbReference>
<comment type="caution">
    <text evidence="18">The sequence shown here is derived from an EMBL/GenBank/DDBJ whole genome shotgun (WGS) entry which is preliminary data.</text>
</comment>
<dbReference type="GO" id="GO:0009252">
    <property type="term" value="P:peptidoglycan biosynthetic process"/>
    <property type="evidence" value="ECO:0007669"/>
    <property type="project" value="UniProtKB-UniPathway"/>
</dbReference>
<evidence type="ECO:0000256" key="5">
    <source>
        <dbReference type="ARBA" id="ARBA00022645"/>
    </source>
</evidence>
<keyword evidence="8" id="KW-0378">Hydrolase</keyword>
<dbReference type="Gene3D" id="3.40.710.10">
    <property type="entry name" value="DD-peptidase/beta-lactamase superfamily"/>
    <property type="match status" value="1"/>
</dbReference>
<dbReference type="InterPro" id="IPR012907">
    <property type="entry name" value="Peptidase_S11_C"/>
</dbReference>
<dbReference type="SUPFAM" id="SSF56601">
    <property type="entry name" value="beta-lactamase/transpeptidase-like"/>
    <property type="match status" value="1"/>
</dbReference>
<accession>A0A1F6D636</accession>
<evidence type="ECO:0000256" key="11">
    <source>
        <dbReference type="ARBA" id="ARBA00023316"/>
    </source>
</evidence>
<evidence type="ECO:0000256" key="9">
    <source>
        <dbReference type="ARBA" id="ARBA00022960"/>
    </source>
</evidence>
<dbReference type="InterPro" id="IPR001967">
    <property type="entry name" value="Peptidase_S11_N"/>
</dbReference>
<feature type="binding site" evidence="14">
    <location>
        <position position="237"/>
    </location>
    <ligand>
        <name>substrate</name>
    </ligand>
</feature>
<dbReference type="GO" id="GO:0009002">
    <property type="term" value="F:serine-type D-Ala-D-Ala carboxypeptidase activity"/>
    <property type="evidence" value="ECO:0007669"/>
    <property type="project" value="UniProtKB-EC"/>
</dbReference>
<evidence type="ECO:0000256" key="1">
    <source>
        <dbReference type="ARBA" id="ARBA00003217"/>
    </source>
</evidence>
<dbReference type="PANTHER" id="PTHR21581:SF6">
    <property type="entry name" value="TRAFFICKING PROTEIN PARTICLE COMPLEX SUBUNIT 12"/>
    <property type="match status" value="1"/>
</dbReference>
<evidence type="ECO:0000256" key="13">
    <source>
        <dbReference type="PIRSR" id="PIRSR618044-1"/>
    </source>
</evidence>
<dbReference type="EC" id="3.4.16.4" evidence="4"/>
<evidence type="ECO:0000256" key="2">
    <source>
        <dbReference type="ARBA" id="ARBA00004752"/>
    </source>
</evidence>
<evidence type="ECO:0000256" key="12">
    <source>
        <dbReference type="ARBA" id="ARBA00034000"/>
    </source>
</evidence>
<organism evidence="18 19">
    <name type="scientific">Handelsmanbacteria sp. (strain RIFCSPLOWO2_12_FULL_64_10)</name>
    <dbReference type="NCBI Taxonomy" id="1817868"/>
    <lineage>
        <taxon>Bacteria</taxon>
        <taxon>Candidatus Handelsmaniibacteriota</taxon>
    </lineage>
</organism>
<dbReference type="InterPro" id="IPR018044">
    <property type="entry name" value="Peptidase_S11"/>
</dbReference>